<evidence type="ECO:0000313" key="2">
    <source>
        <dbReference type="Proteomes" id="UP000476696"/>
    </source>
</evidence>
<sequence length="716" mass="79893">MLTTALQQSIKIPTDKYLGETEYICTCYGDSLDKNTYYVVPEIPVFVARDANSPSFMFYKYRGEDMQGGYAQFTVMLPLPPDDLQAKIRAELFGNIQGQLTAKSTLIVTYVKAEQASAADPENQTKKAAMDAALKNTGLDTDQASKFVSLYDSSKGNDQFLPELMPEEAQKIKLLQPNYTSAQATLILDDNEKFYRQIPTPLSPSGLGDNRTVFGLTLTGEGATLFENVLAGTDKNSSVGVRFNFNLDASLPAAKVTVSYDSEITKSVTQTISYHTWSADEKKIEREYIEKGAIKIDVQVGLTAAEMGMTADQYIKWKEGLTAWGQKQVEQILSSQTGLDMSLDMLNDAGNFGKFQESLKQTKSFTRVYDENSVVSFAIAPQTQLPSIQSIVGEANLKDYFKEYDLNDPFYQFIQPEFYVTQDLATYNIANIVVTAIYDKDNQSTLQFNPKDMDPKKTDKWFIKPELGRAFKYSYTVNFSGTQAKPYHSGDIQSDRDLIISINTAQCGVVYADISTLLDPLGWKVFSQVVVKTRYSDPDKGVDLKTTSQVISESAPPKPFIYPIGTTVDKPIYYSADYYAINGDSLTYIPNGVETSPQLPGYGLTQGNQILIPNALPKAQKYTVIFQPTQKDVTLITYEMTVKYPKWDFSESQSIAITEFDSKSMTQYLTFNLMQAEAGNEPEISYVSTVYFGDKGEEKTKTDKVSNTTTIVVVKF</sequence>
<accession>A0A6M2B5G1</accession>
<dbReference type="Proteomes" id="UP000476696">
    <property type="component" value="Unassembled WGS sequence"/>
</dbReference>
<name>A0A6M2B5G1_9GAMM</name>
<gene>
    <name evidence="1" type="ORF">GW579_15585</name>
</gene>
<reference evidence="1 2" key="2">
    <citation type="submission" date="2020-03" db="EMBL/GenBank/DDBJ databases">
        <title>Rahnella aceri sp. nov., isoated from traditional Jeju Makgeolli.</title>
        <authorList>
            <person name="Kim I.S."/>
            <person name="Jeon D."/>
        </authorList>
    </citation>
    <scope>NUCLEOTIDE SEQUENCE [LARGE SCALE GENOMIC DNA]</scope>
    <source>
        <strain evidence="1 2">Lac-M11</strain>
    </source>
</reference>
<protein>
    <submittedName>
        <fullName evidence="1">Uncharacterized protein</fullName>
    </submittedName>
</protein>
<dbReference type="EMBL" id="JAADJS010000003">
    <property type="protein sequence ID" value="NGX88500.1"/>
    <property type="molecule type" value="Genomic_DNA"/>
</dbReference>
<dbReference type="RefSeq" id="WP_165059954.1">
    <property type="nucleotide sequence ID" value="NZ_JAADJS010000003.1"/>
</dbReference>
<organism evidence="1 2">
    <name type="scientific">Rahnella contaminans</name>
    <dbReference type="NCBI Taxonomy" id="2703882"/>
    <lineage>
        <taxon>Bacteria</taxon>
        <taxon>Pseudomonadati</taxon>
        <taxon>Pseudomonadota</taxon>
        <taxon>Gammaproteobacteria</taxon>
        <taxon>Enterobacterales</taxon>
        <taxon>Yersiniaceae</taxon>
        <taxon>Rahnella</taxon>
    </lineage>
</organism>
<evidence type="ECO:0000313" key="1">
    <source>
        <dbReference type="EMBL" id="NGX88500.1"/>
    </source>
</evidence>
<reference evidence="1 2" key="1">
    <citation type="submission" date="2020-01" db="EMBL/GenBank/DDBJ databases">
        <authorList>
            <person name="Lee S.D."/>
        </authorList>
    </citation>
    <scope>NUCLEOTIDE SEQUENCE [LARGE SCALE GENOMIC DNA]</scope>
    <source>
        <strain evidence="1 2">Lac-M11</strain>
    </source>
</reference>
<keyword evidence="2" id="KW-1185">Reference proteome</keyword>
<comment type="caution">
    <text evidence="1">The sequence shown here is derived from an EMBL/GenBank/DDBJ whole genome shotgun (WGS) entry which is preliminary data.</text>
</comment>
<proteinExistence type="predicted"/>
<dbReference type="AlphaFoldDB" id="A0A6M2B5G1"/>